<dbReference type="PROSITE" id="PS51444">
    <property type="entry name" value="FH2"/>
    <property type="match status" value="1"/>
</dbReference>
<keyword evidence="4" id="KW-0732">Signal</keyword>
<name>A0A7N0U0I5_KALFE</name>
<evidence type="ECO:0000256" key="4">
    <source>
        <dbReference type="SAM" id="SignalP"/>
    </source>
</evidence>
<evidence type="ECO:0000313" key="6">
    <source>
        <dbReference type="EnsemblPlants" id="Kaladp0050s0066.1.v1.1"/>
    </source>
</evidence>
<dbReference type="EnsemblPlants" id="Kaladp0050s0066.1.v1.1">
    <property type="protein sequence ID" value="Kaladp0050s0066.1.v1.1"/>
    <property type="gene ID" value="Kaladp0050s0066.v1.1"/>
</dbReference>
<evidence type="ECO:0000256" key="3">
    <source>
        <dbReference type="SAM" id="MobiDB-lite"/>
    </source>
</evidence>
<comment type="similarity">
    <text evidence="1">Belongs to the formin-like family. Class-I subfamily.</text>
</comment>
<proteinExistence type="inferred from homology"/>
<dbReference type="Pfam" id="PF02181">
    <property type="entry name" value="FH2"/>
    <property type="match status" value="1"/>
</dbReference>
<feature type="signal peptide" evidence="4">
    <location>
        <begin position="1"/>
        <end position="17"/>
    </location>
</feature>
<dbReference type="PANTHER" id="PTHR23213">
    <property type="entry name" value="FORMIN-RELATED"/>
    <property type="match status" value="1"/>
</dbReference>
<dbReference type="SMART" id="SM00498">
    <property type="entry name" value="FH2"/>
    <property type="match status" value="1"/>
</dbReference>
<dbReference type="InterPro" id="IPR042201">
    <property type="entry name" value="FH2_Formin_sf"/>
</dbReference>
<evidence type="ECO:0000256" key="1">
    <source>
        <dbReference type="ARBA" id="ARBA00025793"/>
    </source>
</evidence>
<feature type="compositionally biased region" description="Polar residues" evidence="3">
    <location>
        <begin position="171"/>
        <end position="182"/>
    </location>
</feature>
<feature type="domain" description="FH2" evidence="5">
    <location>
        <begin position="418"/>
        <end position="840"/>
    </location>
</feature>
<evidence type="ECO:0000259" key="5">
    <source>
        <dbReference type="PROSITE" id="PS51444"/>
    </source>
</evidence>
<sequence>MKARMCVVLIFFGVCLCTMMSQMTSHALHRHLLHQPFFPLVSPPSPPFHSAAHPPSLPPQPSHYQPNYPFSSSSATPANAYPFFPSDSYSPPPPSPPPAASLPSFPANISSLVFPNSSSGDAHISTRLIATIVSISVSALLSILLLALILHRRKRHNGVVSLKPLRSASMERSPTSTVTSDGTIKPPPLRAGRGIIGTSTEFLYLGSVVNSQEIDQPNSVSNNNVTKVIFLKPDSPELRPLPPLPKYNYFTSGEQVGSSRNIEAEDDEEFFSPRGLSVDKERLRQTEPGSRKVRRLVEDQILADGNLNSRTVSFPSSNSTSPTISLSDHCPTLVLSSPSLSSSPEIELGRSRILPTRVSDVVGTSSPEKFVDFPPAAPPMPPPRFRETAVSPMGINFLDEVVVDANYDPGDCRGGTLEKNEETPTMKLKPLHWDKVHANSDRATVWDHIKSSSFQLNEELIKSLFMVNSTKTIPIDRGFQNVLPSPNQENRVLDSRRSQNIAILLRALNVTTDEVYEALLEGNLDTLGSELLESLLKMKPSEEEEQKLREFNDESPLKLGPAEKFLKVLLEIPFAFERMDAMLYMAKFDSEVEYLTRTFQTLEAACDELKTSKMFLKLLEAVLQAGNRMNVGTDRGDALAFKLDTLLKLVDIKGTDGKTTLLHFVVQEIIRDEDPINKQGDPFGFQNEVESRKRSLQVVTSLIGELSDVKKAAEIDFSILSSEIEKLASQISKVSQLSKLVEDTPADEKNPKFEESIKDFLKKAELEISMVQNQRRAAFSMVKEVTEYFHGNCAKEEAHPFRIFLVVRDFLSILDKVCKDVGKRNERTIVGSGSAYSSFPQCQNIPHVLPHLMRQSSDLGD</sequence>
<dbReference type="SUPFAM" id="SSF101447">
    <property type="entry name" value="Formin homology 2 domain (FH2 domain)"/>
    <property type="match status" value="1"/>
</dbReference>
<dbReference type="InterPro" id="IPR015425">
    <property type="entry name" value="FH2_Formin"/>
</dbReference>
<evidence type="ECO:0000313" key="7">
    <source>
        <dbReference type="Proteomes" id="UP000594263"/>
    </source>
</evidence>
<feature type="chain" id="PRO_5029626642" description="Formin-like protein" evidence="4">
    <location>
        <begin position="18"/>
        <end position="861"/>
    </location>
</feature>
<dbReference type="AlphaFoldDB" id="A0A7N0U0I5"/>
<dbReference type="Gramene" id="Kaladp0050s0066.1.v1.1">
    <property type="protein sequence ID" value="Kaladp0050s0066.1.v1.1"/>
    <property type="gene ID" value="Kaladp0050s0066.v1.1"/>
</dbReference>
<dbReference type="OMA" id="RPMGDNI"/>
<dbReference type="PANTHER" id="PTHR23213:SF368">
    <property type="entry name" value="HISTONE H3-K79 METHYLTRANSFERASE"/>
    <property type="match status" value="1"/>
</dbReference>
<dbReference type="Proteomes" id="UP000594263">
    <property type="component" value="Unplaced"/>
</dbReference>
<reference evidence="6" key="1">
    <citation type="submission" date="2021-01" db="UniProtKB">
        <authorList>
            <consortium name="EnsemblPlants"/>
        </authorList>
    </citation>
    <scope>IDENTIFICATION</scope>
</reference>
<organism evidence="6 7">
    <name type="scientific">Kalanchoe fedtschenkoi</name>
    <name type="common">Lavender scallops</name>
    <name type="synonym">South American air plant</name>
    <dbReference type="NCBI Taxonomy" id="63787"/>
    <lineage>
        <taxon>Eukaryota</taxon>
        <taxon>Viridiplantae</taxon>
        <taxon>Streptophyta</taxon>
        <taxon>Embryophyta</taxon>
        <taxon>Tracheophyta</taxon>
        <taxon>Spermatophyta</taxon>
        <taxon>Magnoliopsida</taxon>
        <taxon>eudicotyledons</taxon>
        <taxon>Gunneridae</taxon>
        <taxon>Pentapetalae</taxon>
        <taxon>Saxifragales</taxon>
        <taxon>Crassulaceae</taxon>
        <taxon>Kalanchoe</taxon>
    </lineage>
</organism>
<feature type="region of interest" description="Disordered" evidence="3">
    <location>
        <begin position="171"/>
        <end position="190"/>
    </location>
</feature>
<evidence type="ECO:0000256" key="2">
    <source>
        <dbReference type="RuleBase" id="RU361260"/>
    </source>
</evidence>
<dbReference type="GO" id="GO:0045010">
    <property type="term" value="P:actin nucleation"/>
    <property type="evidence" value="ECO:0007669"/>
    <property type="project" value="InterPro"/>
</dbReference>
<accession>A0A7N0U0I5</accession>
<keyword evidence="7" id="KW-1185">Reference proteome</keyword>
<protein>
    <recommendedName>
        <fullName evidence="2">Formin-like protein</fullName>
    </recommendedName>
</protein>
<dbReference type="Gene3D" id="1.20.58.2220">
    <property type="entry name" value="Formin, FH2 domain"/>
    <property type="match status" value="1"/>
</dbReference>
<dbReference type="InterPro" id="IPR027643">
    <property type="entry name" value="Formin-like_plant"/>
</dbReference>
<dbReference type="GO" id="GO:0051015">
    <property type="term" value="F:actin filament binding"/>
    <property type="evidence" value="ECO:0007669"/>
    <property type="project" value="InterPro"/>
</dbReference>